<accession>A0A3N4E853</accession>
<evidence type="ECO:0000313" key="2">
    <source>
        <dbReference type="Proteomes" id="UP000278855"/>
    </source>
</evidence>
<evidence type="ECO:0000313" key="1">
    <source>
        <dbReference type="EMBL" id="RPA33107.1"/>
    </source>
</evidence>
<dbReference type="AlphaFoldDB" id="A0A3N4E853"/>
<proteinExistence type="predicted"/>
<organism evidence="1 2">
    <name type="scientific">Shewanella psychromarinicola</name>
    <dbReference type="NCBI Taxonomy" id="2487742"/>
    <lineage>
        <taxon>Bacteria</taxon>
        <taxon>Pseudomonadati</taxon>
        <taxon>Pseudomonadota</taxon>
        <taxon>Gammaproteobacteria</taxon>
        <taxon>Alteromonadales</taxon>
        <taxon>Shewanellaceae</taxon>
        <taxon>Shewanella</taxon>
    </lineage>
</organism>
<dbReference type="Proteomes" id="UP000278855">
    <property type="component" value="Unassembled WGS sequence"/>
</dbReference>
<name>A0A3N4E853_9GAMM</name>
<protein>
    <submittedName>
        <fullName evidence="1">Uncharacterized protein</fullName>
    </submittedName>
</protein>
<gene>
    <name evidence="1" type="ORF">EGC77_07035</name>
</gene>
<dbReference type="EMBL" id="RKKB01000002">
    <property type="protein sequence ID" value="RPA33107.1"/>
    <property type="molecule type" value="Genomic_DNA"/>
</dbReference>
<comment type="caution">
    <text evidence="1">The sequence shown here is derived from an EMBL/GenBank/DDBJ whole genome shotgun (WGS) entry which is preliminary data.</text>
</comment>
<sequence>MKLKAGSIPMATFSHLLFKSIGGILRGSWANSAIKIKEGIAVNVLLVWYGRHATTLVAAGHILNKLNEIDSINSTKKPTGFPVSALLSL</sequence>
<reference evidence="2" key="1">
    <citation type="submission" date="2018-11" db="EMBL/GenBank/DDBJ databases">
        <title>Shewanella sp. R106.</title>
        <authorList>
            <person name="Hwang Y.J."/>
            <person name="Hwang C.Y."/>
        </authorList>
    </citation>
    <scope>NUCLEOTIDE SEQUENCE [LARGE SCALE GENOMIC DNA]</scope>
    <source>
        <strain evidence="2">R106</strain>
    </source>
</reference>